<feature type="transmembrane region" description="Helical" evidence="1">
    <location>
        <begin position="20"/>
        <end position="39"/>
    </location>
</feature>
<evidence type="ECO:0000313" key="3">
    <source>
        <dbReference type="Proteomes" id="UP000435649"/>
    </source>
</evidence>
<protein>
    <recommendedName>
        <fullName evidence="4">TadE-like protein</fullName>
    </recommendedName>
</protein>
<gene>
    <name evidence="2" type="ORF">FYJ85_12745</name>
</gene>
<sequence length="176" mass="19676">MRVRKSRCSRERGAAIFESMAALTVLCLLFFALLQIFYWCIQTQFCEYAAFYASKSVALGYRPNFCLRAARVAAISISGPRRGRTNLSEKEGAELYMTEGDASGVYYDYWYPQRSTAPELTLTAGTGPVASSTIQLKNAPLLEALFANFARVFMIGENPEPKSSVGTYNYSLLYME</sequence>
<accession>A0A844G3H0</accession>
<organism evidence="2 3">
    <name type="scientific">Victivallis lenta</name>
    <dbReference type="NCBI Taxonomy" id="2606640"/>
    <lineage>
        <taxon>Bacteria</taxon>
        <taxon>Pseudomonadati</taxon>
        <taxon>Lentisphaerota</taxon>
        <taxon>Lentisphaeria</taxon>
        <taxon>Victivallales</taxon>
        <taxon>Victivallaceae</taxon>
        <taxon>Victivallis</taxon>
    </lineage>
</organism>
<name>A0A844G3H0_9BACT</name>
<dbReference type="Proteomes" id="UP000435649">
    <property type="component" value="Unassembled WGS sequence"/>
</dbReference>
<evidence type="ECO:0000256" key="1">
    <source>
        <dbReference type="SAM" id="Phobius"/>
    </source>
</evidence>
<dbReference type="RefSeq" id="WP_106055289.1">
    <property type="nucleotide sequence ID" value="NZ_VUNS01000013.1"/>
</dbReference>
<evidence type="ECO:0008006" key="4">
    <source>
        <dbReference type="Google" id="ProtNLM"/>
    </source>
</evidence>
<keyword evidence="1" id="KW-0472">Membrane</keyword>
<evidence type="ECO:0000313" key="2">
    <source>
        <dbReference type="EMBL" id="MST97906.1"/>
    </source>
</evidence>
<dbReference type="EMBL" id="VUNS01000013">
    <property type="protein sequence ID" value="MST97906.1"/>
    <property type="molecule type" value="Genomic_DNA"/>
</dbReference>
<dbReference type="AlphaFoldDB" id="A0A844G3H0"/>
<reference evidence="2 3" key="1">
    <citation type="submission" date="2019-08" db="EMBL/GenBank/DDBJ databases">
        <title>In-depth cultivation of the pig gut microbiome towards novel bacterial diversity and tailored functional studies.</title>
        <authorList>
            <person name="Wylensek D."/>
            <person name="Hitch T.C.A."/>
            <person name="Clavel T."/>
        </authorList>
    </citation>
    <scope>NUCLEOTIDE SEQUENCE [LARGE SCALE GENOMIC DNA]</scope>
    <source>
        <strain evidence="2 3">BBE-744-WT-12</strain>
    </source>
</reference>
<keyword evidence="1" id="KW-0812">Transmembrane</keyword>
<keyword evidence="3" id="KW-1185">Reference proteome</keyword>
<proteinExistence type="predicted"/>
<keyword evidence="1" id="KW-1133">Transmembrane helix</keyword>
<comment type="caution">
    <text evidence="2">The sequence shown here is derived from an EMBL/GenBank/DDBJ whole genome shotgun (WGS) entry which is preliminary data.</text>
</comment>